<comment type="function">
    <text evidence="6">Accessory subunit of the DNA polymerase alpha complex (also known as the alpha DNA polymerase-primase complex) which plays an essential role in the initiation of DNA synthesis.</text>
</comment>
<dbReference type="InterPro" id="IPR054300">
    <property type="entry name" value="OB_DPOA2"/>
</dbReference>
<feature type="compositionally biased region" description="Polar residues" evidence="7">
    <location>
        <begin position="85"/>
        <end position="101"/>
    </location>
</feature>
<proteinExistence type="inferred from homology"/>
<dbReference type="RefSeq" id="XP_013431733.1">
    <property type="nucleotide sequence ID" value="XM_013576279.1"/>
</dbReference>
<comment type="similarity">
    <text evidence="2 6">Belongs to the DNA polymerase alpha subunit B family.</text>
</comment>
<dbReference type="Gene3D" id="3.60.21.60">
    <property type="match status" value="2"/>
</dbReference>
<keyword evidence="5 6" id="KW-0539">Nucleus</keyword>
<organism evidence="10 11">
    <name type="scientific">Aureobasidium namibiae CBS 147.97</name>
    <dbReference type="NCBI Taxonomy" id="1043004"/>
    <lineage>
        <taxon>Eukaryota</taxon>
        <taxon>Fungi</taxon>
        <taxon>Dikarya</taxon>
        <taxon>Ascomycota</taxon>
        <taxon>Pezizomycotina</taxon>
        <taxon>Dothideomycetes</taxon>
        <taxon>Dothideomycetidae</taxon>
        <taxon>Dothideales</taxon>
        <taxon>Saccotheciaceae</taxon>
        <taxon>Aureobasidium</taxon>
    </lineage>
</organism>
<name>A0A074X2S6_9PEZI</name>
<dbReference type="GO" id="GO:0006270">
    <property type="term" value="P:DNA replication initiation"/>
    <property type="evidence" value="ECO:0007669"/>
    <property type="project" value="TreeGrafter"/>
</dbReference>
<dbReference type="PIRSF" id="PIRSF018300">
    <property type="entry name" value="DNA_pol_alph_2"/>
    <property type="match status" value="1"/>
</dbReference>
<keyword evidence="11" id="KW-1185">Reference proteome</keyword>
<evidence type="ECO:0000256" key="6">
    <source>
        <dbReference type="PIRNR" id="PIRNR018300"/>
    </source>
</evidence>
<evidence type="ECO:0000256" key="2">
    <source>
        <dbReference type="ARBA" id="ARBA00007299"/>
    </source>
</evidence>
<evidence type="ECO:0000313" key="11">
    <source>
        <dbReference type="Proteomes" id="UP000027730"/>
    </source>
</evidence>
<evidence type="ECO:0000259" key="9">
    <source>
        <dbReference type="Pfam" id="PF22062"/>
    </source>
</evidence>
<evidence type="ECO:0000256" key="1">
    <source>
        <dbReference type="ARBA" id="ARBA00004123"/>
    </source>
</evidence>
<dbReference type="InterPro" id="IPR016722">
    <property type="entry name" value="DNA_pol_alpha_bsu"/>
</dbReference>
<evidence type="ECO:0000256" key="4">
    <source>
        <dbReference type="ARBA" id="ARBA00022705"/>
    </source>
</evidence>
<protein>
    <recommendedName>
        <fullName evidence="3 6">DNA polymerase alpha subunit B</fullName>
    </recommendedName>
</protein>
<evidence type="ECO:0000256" key="7">
    <source>
        <dbReference type="SAM" id="MobiDB-lite"/>
    </source>
</evidence>
<dbReference type="PANTHER" id="PTHR23061">
    <property type="entry name" value="DNA POLYMERASE 2 ALPHA 70 KDA SUBUNIT"/>
    <property type="match status" value="1"/>
</dbReference>
<dbReference type="HOGENOM" id="CLU_014923_1_0_1"/>
<dbReference type="Proteomes" id="UP000027730">
    <property type="component" value="Unassembled WGS sequence"/>
</dbReference>
<dbReference type="Pfam" id="PF22062">
    <property type="entry name" value="OB_DPOA2"/>
    <property type="match status" value="1"/>
</dbReference>
<sequence length="647" mass="70479">MEDQTAEINELFAAPNTKLEGDVLGELKSTLRIHSLSPQEMFFKWEAYSLKMGPDTQMNYKTAREFKKDLQDALERESRGKAHMQSANKRSTNGTPRNANTGDVFGVLDGLVSGTPSRGPPMKRRNDFGTPSAKATKLNNTASPAGDKTPTLGATAAEPSQLGAIPFAERQNAGQIVEQLNGHIAMPPTPSTAPAEARVKLKANTDMAKFGYRPMAMKLSEASEFLDERIDEFVEVVQKQHQLEYSAFGNPAAMSPTQIVAVGRIASDTSEGRMNAASMVLETSRRMGAGLRVPLRMEKGGYDFFPGKIVALRGNNPSGEYFSVTEVLPVSSLQPPATAPTNIDVHNERLQSDDGTETRPLNIIIGAGPYTTDSDLSFDSLHELCSQAAETKADLLILSGPFIDIEHPKVASGDFSLPADTKIDPSSATLTDVFRALVSQPLNRLAQTLPSITIILVPSVRDAVSKHISWPQDRLARKELGLPKQATCVTNPMTVSCNDFMTAISSQDILFEMQRQRVVSGLNSDALASLARNVLTQRHYFPVFPPLPRDEKALTVGASLDVAYMKLGEILTVSPDLLVLPSVLTPFVKVVDGVLVVNPGQASKKRAAGTYARLIVGPRELTEDERERDEDVDHQLFNRARCDIVRI</sequence>
<dbReference type="STRING" id="1043004.A0A074X2S6"/>
<dbReference type="GO" id="GO:0003677">
    <property type="term" value="F:DNA binding"/>
    <property type="evidence" value="ECO:0007669"/>
    <property type="project" value="InterPro"/>
</dbReference>
<dbReference type="FunFam" id="3.60.21.60:FF:000005">
    <property type="entry name" value="DNA polymerase alpha subunit B"/>
    <property type="match status" value="1"/>
</dbReference>
<dbReference type="GeneID" id="25408510"/>
<dbReference type="Pfam" id="PF04042">
    <property type="entry name" value="DNA_pol_E_B"/>
    <property type="match status" value="1"/>
</dbReference>
<evidence type="ECO:0000259" key="8">
    <source>
        <dbReference type="Pfam" id="PF04042"/>
    </source>
</evidence>
<evidence type="ECO:0000313" key="10">
    <source>
        <dbReference type="EMBL" id="KEQ78064.1"/>
    </source>
</evidence>
<dbReference type="EMBL" id="KL584702">
    <property type="protein sequence ID" value="KEQ78064.1"/>
    <property type="molecule type" value="Genomic_DNA"/>
</dbReference>
<evidence type="ECO:0000256" key="5">
    <source>
        <dbReference type="ARBA" id="ARBA00023242"/>
    </source>
</evidence>
<gene>
    <name evidence="10" type="ORF">M436DRAFT_35765</name>
</gene>
<dbReference type="PANTHER" id="PTHR23061:SF12">
    <property type="entry name" value="DNA POLYMERASE ALPHA SUBUNIT B"/>
    <property type="match status" value="1"/>
</dbReference>
<feature type="domain" description="DNA polymerase alpha subunit B OB" evidence="9">
    <location>
        <begin position="223"/>
        <end position="329"/>
    </location>
</feature>
<dbReference type="GO" id="GO:0005658">
    <property type="term" value="C:alpha DNA polymerase:primase complex"/>
    <property type="evidence" value="ECO:0007669"/>
    <property type="project" value="TreeGrafter"/>
</dbReference>
<keyword evidence="4 6" id="KW-0235">DNA replication</keyword>
<feature type="domain" description="DNA polymerase alpha/delta/epsilon subunit B" evidence="8">
    <location>
        <begin position="363"/>
        <end position="589"/>
    </location>
</feature>
<comment type="subcellular location">
    <subcellularLocation>
        <location evidence="1 6">Nucleus</location>
    </subcellularLocation>
</comment>
<feature type="region of interest" description="Disordered" evidence="7">
    <location>
        <begin position="74"/>
        <end position="154"/>
    </location>
</feature>
<dbReference type="AlphaFoldDB" id="A0A074X2S6"/>
<dbReference type="InterPro" id="IPR007185">
    <property type="entry name" value="DNA_pol_a/d/e_bsu"/>
</dbReference>
<accession>A0A074X2S6</accession>
<reference evidence="10 11" key="1">
    <citation type="journal article" date="2014" name="BMC Genomics">
        <title>Genome sequencing of four Aureobasidium pullulans varieties: biotechnological potential, stress tolerance, and description of new species.</title>
        <authorList>
            <person name="Gostin Ar C."/>
            <person name="Ohm R.A."/>
            <person name="Kogej T."/>
            <person name="Sonjak S."/>
            <person name="Turk M."/>
            <person name="Zajc J."/>
            <person name="Zalar P."/>
            <person name="Grube M."/>
            <person name="Sun H."/>
            <person name="Han J."/>
            <person name="Sharma A."/>
            <person name="Chiniquy J."/>
            <person name="Ngan C.Y."/>
            <person name="Lipzen A."/>
            <person name="Barry K."/>
            <person name="Grigoriev I.V."/>
            <person name="Gunde-Cimerman N."/>
        </authorList>
    </citation>
    <scope>NUCLEOTIDE SEQUENCE [LARGE SCALE GENOMIC DNA]</scope>
    <source>
        <strain evidence="10 11">CBS 147.97</strain>
    </source>
</reference>
<evidence type="ECO:0000256" key="3">
    <source>
        <dbReference type="ARBA" id="ARBA00018596"/>
    </source>
</evidence>
<dbReference type="OrthoDB" id="336885at2759"/>